<dbReference type="InterPro" id="IPR036259">
    <property type="entry name" value="MFS_trans_sf"/>
</dbReference>
<dbReference type="RefSeq" id="WP_091503108.1">
    <property type="nucleotide sequence ID" value="NZ_FOLI01000007.1"/>
</dbReference>
<feature type="transmembrane region" description="Helical" evidence="1">
    <location>
        <begin position="118"/>
        <end position="139"/>
    </location>
</feature>
<organism evidence="2 3">
    <name type="scientific">Fructobacillus durionis</name>
    <dbReference type="NCBI Taxonomy" id="283737"/>
    <lineage>
        <taxon>Bacteria</taxon>
        <taxon>Bacillati</taxon>
        <taxon>Bacillota</taxon>
        <taxon>Bacilli</taxon>
        <taxon>Lactobacillales</taxon>
        <taxon>Lactobacillaceae</taxon>
        <taxon>Fructobacillus</taxon>
    </lineage>
</organism>
<evidence type="ECO:0000313" key="2">
    <source>
        <dbReference type="EMBL" id="SFC18860.1"/>
    </source>
</evidence>
<dbReference type="EMBL" id="FOLI01000007">
    <property type="protein sequence ID" value="SFC18860.1"/>
    <property type="molecule type" value="Genomic_DNA"/>
</dbReference>
<keyword evidence="1" id="KW-0812">Transmembrane</keyword>
<feature type="transmembrane region" description="Helical" evidence="1">
    <location>
        <begin position="20"/>
        <end position="38"/>
    </location>
</feature>
<feature type="transmembrane region" description="Helical" evidence="1">
    <location>
        <begin position="50"/>
        <end position="68"/>
    </location>
</feature>
<keyword evidence="1" id="KW-1133">Transmembrane helix</keyword>
<keyword evidence="3" id="KW-1185">Reference proteome</keyword>
<dbReference type="AlphaFoldDB" id="A0A1I1HCK4"/>
<accession>A0A1I1HCK4</accession>
<feature type="transmembrane region" description="Helical" evidence="1">
    <location>
        <begin position="89"/>
        <end position="112"/>
    </location>
</feature>
<dbReference type="OrthoDB" id="2151769at2"/>
<evidence type="ECO:0000313" key="3">
    <source>
        <dbReference type="Proteomes" id="UP000199376"/>
    </source>
</evidence>
<dbReference type="STRING" id="283737.SAMN05660453_1265"/>
<dbReference type="Proteomes" id="UP000199376">
    <property type="component" value="Unassembled WGS sequence"/>
</dbReference>
<proteinExistence type="predicted"/>
<keyword evidence="1" id="KW-0472">Membrane</keyword>
<name>A0A1I1HCK4_9LACO</name>
<gene>
    <name evidence="2" type="ORF">SAMN05660453_1265</name>
</gene>
<reference evidence="3" key="1">
    <citation type="submission" date="2016-10" db="EMBL/GenBank/DDBJ databases">
        <authorList>
            <person name="Varghese N."/>
            <person name="Submissions S."/>
        </authorList>
    </citation>
    <scope>NUCLEOTIDE SEQUENCE [LARGE SCALE GENOMIC DNA]</scope>
    <source>
        <strain evidence="3">DSM 19113</strain>
    </source>
</reference>
<sequence>MAKVTIEWVNWVKKLSKKQLWLIAIVPVIIILALLVWRVKSGNSEYEVNWFAYGLCTYYALAFSPAGEQIQYRLFPKSVPHNQYQVTNWTQWTQALMATAVLLIAALLFWPPQNQGEIAVHVIASVVLGFMVMWTWRWYNGIRAQHQSKK</sequence>
<dbReference type="SUPFAM" id="SSF103473">
    <property type="entry name" value="MFS general substrate transporter"/>
    <property type="match status" value="1"/>
</dbReference>
<protein>
    <submittedName>
        <fullName evidence="2">Uncharacterized protein</fullName>
    </submittedName>
</protein>
<evidence type="ECO:0000256" key="1">
    <source>
        <dbReference type="SAM" id="Phobius"/>
    </source>
</evidence>